<evidence type="ECO:0000259" key="3">
    <source>
        <dbReference type="Pfam" id="PF13458"/>
    </source>
</evidence>
<keyword evidence="2" id="KW-0732">Signal</keyword>
<comment type="similarity">
    <text evidence="1">Belongs to the leucine-binding protein family.</text>
</comment>
<dbReference type="AlphaFoldDB" id="A0A1I4UBK8"/>
<dbReference type="STRING" id="39841.SAMN05660836_01766"/>
<evidence type="ECO:0000313" key="4">
    <source>
        <dbReference type="EMBL" id="SFM86352.1"/>
    </source>
</evidence>
<dbReference type="InterPro" id="IPR051010">
    <property type="entry name" value="BCAA_transport"/>
</dbReference>
<keyword evidence="5" id="KW-1185">Reference proteome</keyword>
<proteinExistence type="inferred from homology"/>
<gene>
    <name evidence="4" type="ORF">SAMN05660836_01766</name>
</gene>
<dbReference type="RefSeq" id="WP_093395096.1">
    <property type="nucleotide sequence ID" value="NZ_FOUU01000005.1"/>
</dbReference>
<dbReference type="OrthoDB" id="9772589at2"/>
<dbReference type="InterPro" id="IPR028081">
    <property type="entry name" value="Leu-bd"/>
</dbReference>
<sequence length="376" mass="40533">MKGRLFVGLLAILAIVSFLFVPPTQAQDKIKIGVYLPMTGAVAAYGQMEWEGIQIANEMMPKALGKEIELVLVDTKSDKIEAANAVSRLVEKEKVVGIIGEAISGNTMAGNPISEAAKIPSISPTATNPLVTQGKNYAFRACFIDPFQGQVAARFAREHLKAQKAAVIIDIAQDYCVGLANFFVKEFVKLGGEVVATTYIQTGDQDFTAQLSAIQAANPDLIYAPNYYTEDALMAKQARDLGINVPILTGDGAQADELIQIGGKAVENMYFTAHFHKEAATTERAKEYIRRYEEKYKKEANAFGALAADAYFLLVNAIEQAGSTDGTKIRDALAATKDFEGVSGIITMGEGGNPIKSVVINKVENGKFVYVTTVNP</sequence>
<evidence type="ECO:0000256" key="1">
    <source>
        <dbReference type="ARBA" id="ARBA00010062"/>
    </source>
</evidence>
<dbReference type="Proteomes" id="UP000199611">
    <property type="component" value="Unassembled WGS sequence"/>
</dbReference>
<dbReference type="Pfam" id="PF13458">
    <property type="entry name" value="Peripla_BP_6"/>
    <property type="match status" value="1"/>
</dbReference>
<dbReference type="Gene3D" id="3.40.50.2300">
    <property type="match status" value="2"/>
</dbReference>
<evidence type="ECO:0000256" key="2">
    <source>
        <dbReference type="ARBA" id="ARBA00022729"/>
    </source>
</evidence>
<name>A0A1I4UBK8_9BACT</name>
<dbReference type="SUPFAM" id="SSF53822">
    <property type="entry name" value="Periplasmic binding protein-like I"/>
    <property type="match status" value="1"/>
</dbReference>
<dbReference type="EMBL" id="FOUU01000005">
    <property type="protein sequence ID" value="SFM86352.1"/>
    <property type="molecule type" value="Genomic_DNA"/>
</dbReference>
<reference evidence="4 5" key="1">
    <citation type="submission" date="2016-10" db="EMBL/GenBank/DDBJ databases">
        <authorList>
            <person name="de Groot N.N."/>
        </authorList>
    </citation>
    <scope>NUCLEOTIDE SEQUENCE [LARGE SCALE GENOMIC DNA]</scope>
    <source>
        <strain evidence="4 5">DSM 9990</strain>
    </source>
</reference>
<organism evidence="4 5">
    <name type="scientific">Thermodesulforhabdus norvegica</name>
    <dbReference type="NCBI Taxonomy" id="39841"/>
    <lineage>
        <taxon>Bacteria</taxon>
        <taxon>Pseudomonadati</taxon>
        <taxon>Thermodesulfobacteriota</taxon>
        <taxon>Syntrophobacteria</taxon>
        <taxon>Syntrophobacterales</taxon>
        <taxon>Thermodesulforhabdaceae</taxon>
        <taxon>Thermodesulforhabdus</taxon>
    </lineage>
</organism>
<dbReference type="PANTHER" id="PTHR30483:SF6">
    <property type="entry name" value="PERIPLASMIC BINDING PROTEIN OF ABC TRANSPORTER FOR NATURAL AMINO ACIDS"/>
    <property type="match status" value="1"/>
</dbReference>
<dbReference type="PANTHER" id="PTHR30483">
    <property type="entry name" value="LEUCINE-SPECIFIC-BINDING PROTEIN"/>
    <property type="match status" value="1"/>
</dbReference>
<accession>A0A1I4UBK8</accession>
<protein>
    <submittedName>
        <fullName evidence="4">Amino acid/amide ABC transporter substrate-binding protein, HAAT family (TC 3.A.1.4.-)</fullName>
    </submittedName>
</protein>
<evidence type="ECO:0000313" key="5">
    <source>
        <dbReference type="Proteomes" id="UP000199611"/>
    </source>
</evidence>
<feature type="domain" description="Leucine-binding protein" evidence="3">
    <location>
        <begin position="29"/>
        <end position="366"/>
    </location>
</feature>
<dbReference type="CDD" id="cd06347">
    <property type="entry name" value="PBP1_ABC_LivK_ligand_binding-like"/>
    <property type="match status" value="1"/>
</dbReference>
<dbReference type="InterPro" id="IPR028082">
    <property type="entry name" value="Peripla_BP_I"/>
</dbReference>